<keyword evidence="3 6" id="KW-0012">Acyltransferase</keyword>
<protein>
    <submittedName>
        <fullName evidence="6">Lipoamide acyltransferase component of branched-chain alpha-keto acid dehydrogenase complex, mitochondrial</fullName>
    </submittedName>
</protein>
<dbReference type="PANTHER" id="PTHR43178:SF5">
    <property type="entry name" value="LIPOAMIDE ACYLTRANSFERASE COMPONENT OF BRANCHED-CHAIN ALPHA-KETO ACID DEHYDROGENASE COMPLEX, MITOCHONDRIAL"/>
    <property type="match status" value="1"/>
</dbReference>
<feature type="transmembrane region" description="Helical" evidence="4">
    <location>
        <begin position="41"/>
        <end position="63"/>
    </location>
</feature>
<evidence type="ECO:0000256" key="1">
    <source>
        <dbReference type="ARBA" id="ARBA00001938"/>
    </source>
</evidence>
<evidence type="ECO:0000259" key="5">
    <source>
        <dbReference type="Pfam" id="PF00198"/>
    </source>
</evidence>
<dbReference type="InterPro" id="IPR023213">
    <property type="entry name" value="CAT-like_dom_sf"/>
</dbReference>
<dbReference type="Gene3D" id="3.30.559.10">
    <property type="entry name" value="Chloramphenicol acetyltransferase-like domain"/>
    <property type="match status" value="1"/>
</dbReference>
<dbReference type="Pfam" id="PF00198">
    <property type="entry name" value="2-oxoacid_dh"/>
    <property type="match status" value="1"/>
</dbReference>
<gene>
    <name evidence="6" type="ORF">BV898_10981</name>
</gene>
<dbReference type="GO" id="GO:0005739">
    <property type="term" value="C:mitochondrion"/>
    <property type="evidence" value="ECO:0007669"/>
    <property type="project" value="TreeGrafter"/>
</dbReference>
<proteinExistence type="predicted"/>
<evidence type="ECO:0000256" key="3">
    <source>
        <dbReference type="ARBA" id="ARBA00023315"/>
    </source>
</evidence>
<dbReference type="GO" id="GO:0016407">
    <property type="term" value="F:acetyltransferase activity"/>
    <property type="evidence" value="ECO:0007669"/>
    <property type="project" value="TreeGrafter"/>
</dbReference>
<dbReference type="EMBL" id="MTYJ01000098">
    <property type="protein sequence ID" value="OQV14833.1"/>
    <property type="molecule type" value="Genomic_DNA"/>
</dbReference>
<dbReference type="SUPFAM" id="SSF52777">
    <property type="entry name" value="CoA-dependent acyltransferases"/>
    <property type="match status" value="1"/>
</dbReference>
<reference evidence="7" key="1">
    <citation type="submission" date="2017-01" db="EMBL/GenBank/DDBJ databases">
        <title>Comparative genomics of anhydrobiosis in the tardigrade Hypsibius dujardini.</title>
        <authorList>
            <person name="Yoshida Y."/>
            <person name="Koutsovoulos G."/>
            <person name="Laetsch D."/>
            <person name="Stevens L."/>
            <person name="Kumar S."/>
            <person name="Horikawa D."/>
            <person name="Ishino K."/>
            <person name="Komine S."/>
            <person name="Tomita M."/>
            <person name="Blaxter M."/>
            <person name="Arakawa K."/>
        </authorList>
    </citation>
    <scope>NUCLEOTIDE SEQUENCE [LARGE SCALE GENOMIC DNA]</scope>
    <source>
        <strain evidence="7">Z151</strain>
    </source>
</reference>
<keyword evidence="4" id="KW-0472">Membrane</keyword>
<evidence type="ECO:0000313" key="7">
    <source>
        <dbReference type="Proteomes" id="UP000192578"/>
    </source>
</evidence>
<feature type="domain" description="2-oxoacid dehydrogenase acyltransferase catalytic" evidence="5">
    <location>
        <begin position="113"/>
        <end position="216"/>
    </location>
</feature>
<name>A0A1W0WI86_HYPEX</name>
<dbReference type="OrthoDB" id="202158at2759"/>
<dbReference type="Proteomes" id="UP000192578">
    <property type="component" value="Unassembled WGS sequence"/>
</dbReference>
<evidence type="ECO:0000256" key="4">
    <source>
        <dbReference type="SAM" id="Phobius"/>
    </source>
</evidence>
<dbReference type="GO" id="GO:0031405">
    <property type="term" value="F:lipoic acid binding"/>
    <property type="evidence" value="ECO:0007669"/>
    <property type="project" value="TreeGrafter"/>
</dbReference>
<keyword evidence="2" id="KW-0808">Transferase</keyword>
<accession>A0A1W0WI86</accession>
<keyword evidence="4" id="KW-1133">Transmembrane helix</keyword>
<comment type="caution">
    <text evidence="6">The sequence shown here is derived from an EMBL/GenBank/DDBJ whole genome shotgun (WGS) entry which is preliminary data.</text>
</comment>
<evidence type="ECO:0000256" key="2">
    <source>
        <dbReference type="ARBA" id="ARBA00022679"/>
    </source>
</evidence>
<comment type="cofactor">
    <cofactor evidence="1">
        <name>(R)-lipoate</name>
        <dbReference type="ChEBI" id="CHEBI:83088"/>
    </cofactor>
</comment>
<dbReference type="AlphaFoldDB" id="A0A1W0WI86"/>
<evidence type="ECO:0000313" key="6">
    <source>
        <dbReference type="EMBL" id="OQV14833.1"/>
    </source>
</evidence>
<organism evidence="6 7">
    <name type="scientific">Hypsibius exemplaris</name>
    <name type="common">Freshwater tardigrade</name>
    <dbReference type="NCBI Taxonomy" id="2072580"/>
    <lineage>
        <taxon>Eukaryota</taxon>
        <taxon>Metazoa</taxon>
        <taxon>Ecdysozoa</taxon>
        <taxon>Tardigrada</taxon>
        <taxon>Eutardigrada</taxon>
        <taxon>Parachela</taxon>
        <taxon>Hypsibioidea</taxon>
        <taxon>Hypsibiidae</taxon>
        <taxon>Hypsibius</taxon>
    </lineage>
</organism>
<dbReference type="PANTHER" id="PTHR43178">
    <property type="entry name" value="DIHYDROLIPOAMIDE ACETYLTRANSFERASE COMPONENT OF PYRUVATE DEHYDROGENASE COMPLEX"/>
    <property type="match status" value="1"/>
</dbReference>
<sequence length="239" mass="26951">MDPTYRSPIEPPEDWAKKFYKRPSRGKHWRWFAYFQRRERGIAIIMGVGAVSLFWFPIVGPMISSLFDIMKMSNGTPRSSFWNRGTFSKGKNTCPFPEENFQPLEAGKVPADVVEPLKGIQKAMVKTMTAALMIPHFGYCDEIDLTNLVHLRKQLKDLAKSRGCIARTDQFPILNAHVDDKVENLIYKGSHNIGIAVDTPNGLLVRTSRMCSLKAVSTLRPSCPLSRNGPEGTSLPQRI</sequence>
<dbReference type="InterPro" id="IPR001078">
    <property type="entry name" value="2-oxoacid_DH_actylTfrase"/>
</dbReference>
<keyword evidence="7" id="KW-1185">Reference proteome</keyword>
<keyword evidence="4" id="KW-0812">Transmembrane</keyword>
<dbReference type="InterPro" id="IPR050743">
    <property type="entry name" value="2-oxoacid_DH_E2_comp"/>
</dbReference>